<name>A0A542D793_SERFO</name>
<protein>
    <submittedName>
        <fullName evidence="1">Uncharacterized protein</fullName>
    </submittedName>
</protein>
<reference evidence="1" key="1">
    <citation type="submission" date="2019-06" db="EMBL/GenBank/DDBJ databases">
        <authorList>
            <person name="Deangelis K."/>
            <person name="Huntemann M."/>
            <person name="Clum A."/>
            <person name="Pillay M."/>
            <person name="Palaniappan K."/>
            <person name="Varghese N."/>
            <person name="Mikhailova N."/>
            <person name="Stamatis D."/>
            <person name="Reddy T."/>
            <person name="Daum C."/>
            <person name="Shapiro N."/>
            <person name="Ivanova N."/>
            <person name="Kyrpides N."/>
            <person name="Woyke T."/>
        </authorList>
    </citation>
    <scope>NUCLEOTIDE SEQUENCE [LARGE SCALE GENOMIC DNA]</scope>
    <source>
        <strain evidence="1">128R</strain>
    </source>
</reference>
<evidence type="ECO:0000313" key="1">
    <source>
        <dbReference type="EMBL" id="TVZ68409.1"/>
    </source>
</evidence>
<gene>
    <name evidence="1" type="ORF">FHU10_0841</name>
</gene>
<accession>A0A542D793</accession>
<proteinExistence type="predicted"/>
<sequence>MVSCPLSTATDIVFLLVAPLEYYSWLYSAISGDSFLEIDHTFPVSLSPSQNDVLSFCLNDLSTLTEALMLENVIIR</sequence>
<comment type="caution">
    <text evidence="1">The sequence shown here is derived from an EMBL/GenBank/DDBJ whole genome shotgun (WGS) entry which is preliminary data.</text>
</comment>
<dbReference type="AlphaFoldDB" id="A0A542D793"/>
<dbReference type="EMBL" id="VISQ01000001">
    <property type="protein sequence ID" value="TVZ68409.1"/>
    <property type="molecule type" value="Genomic_DNA"/>
</dbReference>
<organism evidence="1">
    <name type="scientific">Serratia fonticola</name>
    <dbReference type="NCBI Taxonomy" id="47917"/>
    <lineage>
        <taxon>Bacteria</taxon>
        <taxon>Pseudomonadati</taxon>
        <taxon>Pseudomonadota</taxon>
        <taxon>Gammaproteobacteria</taxon>
        <taxon>Enterobacterales</taxon>
        <taxon>Yersiniaceae</taxon>
        <taxon>Serratia</taxon>
    </lineage>
</organism>
<reference evidence="1" key="2">
    <citation type="submission" date="2019-08" db="EMBL/GenBank/DDBJ databases">
        <title>Investigation of anaerobic lignin degradation for improved lignocellulosic biofuels.</title>
        <authorList>
            <person name="Deangelis K.PhD."/>
        </authorList>
    </citation>
    <scope>NUCLEOTIDE SEQUENCE [LARGE SCALE GENOMIC DNA]</scope>
    <source>
        <strain evidence="1">128R</strain>
    </source>
</reference>